<evidence type="ECO:0000256" key="1">
    <source>
        <dbReference type="SAM" id="MobiDB-lite"/>
    </source>
</evidence>
<dbReference type="Proteomes" id="UP000836402">
    <property type="component" value="Unassembled WGS sequence"/>
</dbReference>
<evidence type="ECO:0000313" key="3">
    <source>
        <dbReference type="Proteomes" id="UP000836402"/>
    </source>
</evidence>
<name>A0ABN7JBE1_9BASI</name>
<dbReference type="EMBL" id="CAJHJG010006642">
    <property type="protein sequence ID" value="CAD6958494.1"/>
    <property type="molecule type" value="Genomic_DNA"/>
</dbReference>
<reference evidence="2" key="1">
    <citation type="submission" date="2020-10" db="EMBL/GenBank/DDBJ databases">
        <authorList>
            <person name="Sedaghatjoo S."/>
        </authorList>
    </citation>
    <scope>NUCLEOTIDE SEQUENCE</scope>
    <source>
        <strain evidence="2">AZH3</strain>
    </source>
</reference>
<evidence type="ECO:0000313" key="2">
    <source>
        <dbReference type="EMBL" id="CAD6958494.1"/>
    </source>
</evidence>
<feature type="compositionally biased region" description="Basic and acidic residues" evidence="1">
    <location>
        <begin position="20"/>
        <end position="34"/>
    </location>
</feature>
<sequence length="86" mass="9734">MRVERSVATIPLPLHYAVDSRRNESAEEDMHVQRNEPGTLLAMTHSDENRQQQAINTARRHQQHHSPQRAACPTALGLATHPQSLH</sequence>
<organism evidence="2 3">
    <name type="scientific">Tilletia caries</name>
    <name type="common">wheat bunt fungus</name>
    <dbReference type="NCBI Taxonomy" id="13290"/>
    <lineage>
        <taxon>Eukaryota</taxon>
        <taxon>Fungi</taxon>
        <taxon>Dikarya</taxon>
        <taxon>Basidiomycota</taxon>
        <taxon>Ustilaginomycotina</taxon>
        <taxon>Exobasidiomycetes</taxon>
        <taxon>Tilletiales</taxon>
        <taxon>Tilletiaceae</taxon>
        <taxon>Tilletia</taxon>
    </lineage>
</organism>
<comment type="caution">
    <text evidence="2">The sequence shown here is derived from an EMBL/GenBank/DDBJ whole genome shotgun (WGS) entry which is preliminary data.</text>
</comment>
<keyword evidence="3" id="KW-1185">Reference proteome</keyword>
<proteinExistence type="predicted"/>
<feature type="compositionally biased region" description="Basic residues" evidence="1">
    <location>
        <begin position="58"/>
        <end position="67"/>
    </location>
</feature>
<feature type="region of interest" description="Disordered" evidence="1">
    <location>
        <begin position="20"/>
        <end position="39"/>
    </location>
</feature>
<feature type="region of interest" description="Disordered" evidence="1">
    <location>
        <begin position="47"/>
        <end position="86"/>
    </location>
</feature>
<protein>
    <submittedName>
        <fullName evidence="2">Uncharacterized protein</fullName>
    </submittedName>
</protein>
<accession>A0ABN7JBE1</accession>
<gene>
    <name evidence="2" type="ORF">JKIAZH3_G1534</name>
</gene>